<comment type="subcellular location">
    <subcellularLocation>
        <location evidence="1">Membrane</location>
        <topology evidence="1">Multi-pass membrane protein</topology>
    </subcellularLocation>
</comment>
<feature type="transmembrane region" description="Helical" evidence="8">
    <location>
        <begin position="135"/>
        <end position="154"/>
    </location>
</feature>
<dbReference type="PANTHER" id="PTHR11730">
    <property type="entry name" value="AMMONIUM TRANSPORTER"/>
    <property type="match status" value="1"/>
</dbReference>
<feature type="transmembrane region" description="Helical" evidence="8">
    <location>
        <begin position="353"/>
        <end position="374"/>
    </location>
</feature>
<evidence type="ECO:0000256" key="7">
    <source>
        <dbReference type="ARBA" id="ARBA00023177"/>
    </source>
</evidence>
<keyword evidence="7" id="KW-0924">Ammonia transport</keyword>
<feature type="transmembrane region" description="Helical" evidence="8">
    <location>
        <begin position="196"/>
        <end position="216"/>
    </location>
</feature>
<dbReference type="InterPro" id="IPR029020">
    <property type="entry name" value="Ammonium/urea_transptr"/>
</dbReference>
<evidence type="ECO:0000256" key="8">
    <source>
        <dbReference type="SAM" id="Phobius"/>
    </source>
</evidence>
<dbReference type="RefSeq" id="WP_012777878.1">
    <property type="nucleotide sequence ID" value="NC_012982.1"/>
</dbReference>
<name>C6XKC2_HIRBI</name>
<dbReference type="SUPFAM" id="SSF111352">
    <property type="entry name" value="Ammonium transporter"/>
    <property type="match status" value="1"/>
</dbReference>
<dbReference type="Pfam" id="PF00909">
    <property type="entry name" value="Ammonium_transp"/>
    <property type="match status" value="1"/>
</dbReference>
<proteinExistence type="inferred from homology"/>
<dbReference type="Proteomes" id="UP000002745">
    <property type="component" value="Chromosome"/>
</dbReference>
<dbReference type="KEGG" id="hba:Hbal_0018"/>
<dbReference type="GO" id="GO:0008519">
    <property type="term" value="F:ammonium channel activity"/>
    <property type="evidence" value="ECO:0007669"/>
    <property type="project" value="InterPro"/>
</dbReference>
<evidence type="ECO:0000256" key="6">
    <source>
        <dbReference type="ARBA" id="ARBA00023136"/>
    </source>
</evidence>
<feature type="transmembrane region" description="Helical" evidence="8">
    <location>
        <begin position="236"/>
        <end position="253"/>
    </location>
</feature>
<evidence type="ECO:0000259" key="10">
    <source>
        <dbReference type="Pfam" id="PF00909"/>
    </source>
</evidence>
<dbReference type="EMBL" id="CP001678">
    <property type="protein sequence ID" value="ACT57720.1"/>
    <property type="molecule type" value="Genomic_DNA"/>
</dbReference>
<dbReference type="GO" id="GO:0097272">
    <property type="term" value="P:ammonium homeostasis"/>
    <property type="evidence" value="ECO:0007669"/>
    <property type="project" value="TreeGrafter"/>
</dbReference>
<evidence type="ECO:0000256" key="5">
    <source>
        <dbReference type="ARBA" id="ARBA00022989"/>
    </source>
</evidence>
<feature type="transmembrane region" description="Helical" evidence="8">
    <location>
        <begin position="326"/>
        <end position="346"/>
    </location>
</feature>
<dbReference type="InterPro" id="IPR024041">
    <property type="entry name" value="NH4_transpt_AmtB-like_dom"/>
</dbReference>
<feature type="signal peptide" evidence="9">
    <location>
        <begin position="1"/>
        <end position="26"/>
    </location>
</feature>
<keyword evidence="3" id="KW-0813">Transport</keyword>
<feature type="transmembrane region" description="Helical" evidence="8">
    <location>
        <begin position="45"/>
        <end position="69"/>
    </location>
</feature>
<keyword evidence="5 8" id="KW-1133">Transmembrane helix</keyword>
<dbReference type="InterPro" id="IPR019879">
    <property type="entry name" value="Ammonium_transptr_marine"/>
</dbReference>
<organism evidence="11 12">
    <name type="scientific">Hirschia baltica (strain ATCC 49814 / DSM 5838 / IFAM 1418)</name>
    <dbReference type="NCBI Taxonomy" id="582402"/>
    <lineage>
        <taxon>Bacteria</taxon>
        <taxon>Pseudomonadati</taxon>
        <taxon>Pseudomonadota</taxon>
        <taxon>Alphaproteobacteria</taxon>
        <taxon>Hyphomonadales</taxon>
        <taxon>Hyphomonadaceae</taxon>
        <taxon>Hirschia</taxon>
    </lineage>
</organism>
<dbReference type="NCBIfam" id="TIGR03644">
    <property type="entry name" value="marine_trans_1"/>
    <property type="match status" value="1"/>
</dbReference>
<dbReference type="eggNOG" id="COG0004">
    <property type="taxonomic scope" value="Bacteria"/>
</dbReference>
<dbReference type="PROSITE" id="PS01219">
    <property type="entry name" value="AMMONIUM_TRANSP"/>
    <property type="match status" value="1"/>
</dbReference>
<evidence type="ECO:0000256" key="1">
    <source>
        <dbReference type="ARBA" id="ARBA00004141"/>
    </source>
</evidence>
<dbReference type="STRING" id="582402.Hbal_0018"/>
<feature type="transmembrane region" description="Helical" evidence="8">
    <location>
        <begin position="273"/>
        <end position="296"/>
    </location>
</feature>
<sequence>MRSGMTGKLAGAATLAAITCGVAAFAQEAEVPSASDVSAYVDNTYLFLLGGLVVMFMAAGFCMLEAGLVRSKNAATQVTKNIALYSIAGLMFWLVGYNLLYPGDGNWIVEGYIGTFAPWETADDLGTGYSSGSDHFFQMVFVAATASIVSGTVAERIKLWPFLIFTAVLTGIIYPIQCSWQWGGGFLSAAGFSDFAGSTLVHSTGGWAALVGAIILGPRLGKYVDGKTVPMPGSNIPLAALGTFILWFGWFGFNGGSQLAAGTFDDINAVSTIFLNTNLAAAAGTMAAMILTTILYKKTDSTMAFNGALAGLVSITAGPLDPSFPVAILIGAVGGVLVVLTIPLLDKFKIDDVVGAIPVHLVCGIWGTMIVPLSTEGTSFGVQALGVVSVGAFVAITSAIVWMILKVTMGIRVSEEEEMEGLDLNECGVAAYPDFTK</sequence>
<feature type="transmembrane region" description="Helical" evidence="8">
    <location>
        <begin position="380"/>
        <end position="405"/>
    </location>
</feature>
<feature type="domain" description="Ammonium transporter AmtB-like" evidence="10">
    <location>
        <begin position="47"/>
        <end position="432"/>
    </location>
</feature>
<evidence type="ECO:0000256" key="3">
    <source>
        <dbReference type="ARBA" id="ARBA00022448"/>
    </source>
</evidence>
<keyword evidence="9" id="KW-0732">Signal</keyword>
<evidence type="ECO:0000256" key="2">
    <source>
        <dbReference type="ARBA" id="ARBA00005887"/>
    </source>
</evidence>
<keyword evidence="4 8" id="KW-0812">Transmembrane</keyword>
<dbReference type="HOGENOM" id="CLU_000445_33_1_5"/>
<dbReference type="PANTHER" id="PTHR11730:SF62">
    <property type="entry name" value="AMMONIUM TRANSPORTER SLL1017-RELATED"/>
    <property type="match status" value="1"/>
</dbReference>
<dbReference type="InterPro" id="IPR018047">
    <property type="entry name" value="Ammonium_transpt_CS"/>
</dbReference>
<dbReference type="Gene3D" id="1.10.3430.10">
    <property type="entry name" value="Ammonium transporter AmtB like domains"/>
    <property type="match status" value="1"/>
</dbReference>
<feature type="chain" id="PRO_5002971388" evidence="9">
    <location>
        <begin position="27"/>
        <end position="437"/>
    </location>
</feature>
<feature type="transmembrane region" description="Helical" evidence="8">
    <location>
        <begin position="159"/>
        <end position="176"/>
    </location>
</feature>
<feature type="transmembrane region" description="Helical" evidence="8">
    <location>
        <begin position="303"/>
        <end position="320"/>
    </location>
</feature>
<evidence type="ECO:0000256" key="4">
    <source>
        <dbReference type="ARBA" id="ARBA00022692"/>
    </source>
</evidence>
<evidence type="ECO:0000313" key="12">
    <source>
        <dbReference type="Proteomes" id="UP000002745"/>
    </source>
</evidence>
<dbReference type="GO" id="GO:0016020">
    <property type="term" value="C:membrane"/>
    <property type="evidence" value="ECO:0007669"/>
    <property type="project" value="UniProtKB-SubCell"/>
</dbReference>
<keyword evidence="6 8" id="KW-0472">Membrane</keyword>
<feature type="transmembrane region" description="Helical" evidence="8">
    <location>
        <begin position="81"/>
        <end position="100"/>
    </location>
</feature>
<reference evidence="12" key="1">
    <citation type="journal article" date="2011" name="J. Bacteriol.">
        <title>Genome sequences of eight morphologically diverse alphaproteobacteria.</title>
        <authorList>
            <consortium name="US DOE Joint Genome Institute"/>
            <person name="Brown P.J."/>
            <person name="Kysela D.T."/>
            <person name="Buechlein A."/>
            <person name="Hemmerich C."/>
            <person name="Brun Y.V."/>
        </authorList>
    </citation>
    <scope>NUCLEOTIDE SEQUENCE [LARGE SCALE GENOMIC DNA]</scope>
    <source>
        <strain evidence="12">ATCC 49814 / DSM 5838 / IFAM 1418</strain>
    </source>
</reference>
<dbReference type="AlphaFoldDB" id="C6XKC2"/>
<evidence type="ECO:0000256" key="9">
    <source>
        <dbReference type="SAM" id="SignalP"/>
    </source>
</evidence>
<evidence type="ECO:0000313" key="11">
    <source>
        <dbReference type="EMBL" id="ACT57720.1"/>
    </source>
</evidence>
<comment type="similarity">
    <text evidence="2">Belongs to the ammonia transporter channel (TC 1.A.11.2) family.</text>
</comment>
<protein>
    <submittedName>
        <fullName evidence="11">Ammonium transporter</fullName>
    </submittedName>
</protein>
<keyword evidence="12" id="KW-1185">Reference proteome</keyword>
<accession>C6XKC2</accession>
<gene>
    <name evidence="11" type="ordered locus">Hbal_0018</name>
</gene>